<reference evidence="1" key="1">
    <citation type="submission" date="2018-02" db="EMBL/GenBank/DDBJ databases">
        <title>Rhizophora mucronata_Transcriptome.</title>
        <authorList>
            <person name="Meera S.P."/>
            <person name="Sreeshan A."/>
            <person name="Augustine A."/>
        </authorList>
    </citation>
    <scope>NUCLEOTIDE SEQUENCE</scope>
    <source>
        <tissue evidence="1">Leaf</tissue>
    </source>
</reference>
<proteinExistence type="predicted"/>
<protein>
    <submittedName>
        <fullName evidence="1">Uncharacterized protein</fullName>
    </submittedName>
</protein>
<organism evidence="1">
    <name type="scientific">Rhizophora mucronata</name>
    <name type="common">Asiatic mangrove</name>
    <dbReference type="NCBI Taxonomy" id="61149"/>
    <lineage>
        <taxon>Eukaryota</taxon>
        <taxon>Viridiplantae</taxon>
        <taxon>Streptophyta</taxon>
        <taxon>Embryophyta</taxon>
        <taxon>Tracheophyta</taxon>
        <taxon>Spermatophyta</taxon>
        <taxon>Magnoliopsida</taxon>
        <taxon>eudicotyledons</taxon>
        <taxon>Gunneridae</taxon>
        <taxon>Pentapetalae</taxon>
        <taxon>rosids</taxon>
        <taxon>fabids</taxon>
        <taxon>Malpighiales</taxon>
        <taxon>Rhizophoraceae</taxon>
        <taxon>Rhizophora</taxon>
    </lineage>
</organism>
<evidence type="ECO:0000313" key="1">
    <source>
        <dbReference type="EMBL" id="MBX71994.1"/>
    </source>
</evidence>
<accession>A0A2P2QYN5</accession>
<sequence length="36" mass="4415">MYDTIFENMFCEVLSGYICRISCKFPLIFCWRRKNS</sequence>
<name>A0A2P2QYN5_RHIMU</name>
<dbReference type="AlphaFoldDB" id="A0A2P2QYN5"/>
<dbReference type="EMBL" id="GGEC01091510">
    <property type="protein sequence ID" value="MBX71994.1"/>
    <property type="molecule type" value="Transcribed_RNA"/>
</dbReference>